<keyword evidence="4" id="KW-1185">Reference proteome</keyword>
<comment type="caution">
    <text evidence="3">The sequence shown here is derived from an EMBL/GenBank/DDBJ whole genome shotgun (WGS) entry which is preliminary data.</text>
</comment>
<dbReference type="EMBL" id="JAGSND010000002">
    <property type="protein sequence ID" value="MBR0597203.1"/>
    <property type="molecule type" value="Genomic_DNA"/>
</dbReference>
<evidence type="ECO:0000313" key="3">
    <source>
        <dbReference type="EMBL" id="MBR0597203.1"/>
    </source>
</evidence>
<feature type="chain" id="PRO_5035177938" evidence="1">
    <location>
        <begin position="24"/>
        <end position="383"/>
    </location>
</feature>
<dbReference type="AlphaFoldDB" id="A0A8J8B046"/>
<dbReference type="RefSeq" id="WP_227017330.1">
    <property type="nucleotide sequence ID" value="NZ_JAGSND010000002.1"/>
</dbReference>
<accession>A0A8J8B046</accession>
<evidence type="ECO:0000313" key="4">
    <source>
        <dbReference type="Proteomes" id="UP000675664"/>
    </source>
</evidence>
<feature type="signal peptide" evidence="1">
    <location>
        <begin position="1"/>
        <end position="23"/>
    </location>
</feature>
<dbReference type="InterPro" id="IPR012854">
    <property type="entry name" value="Cu_amine_oxidase-like_N"/>
</dbReference>
<dbReference type="SUPFAM" id="SSF55383">
    <property type="entry name" value="Copper amine oxidase, domain N"/>
    <property type="match status" value="1"/>
</dbReference>
<dbReference type="Proteomes" id="UP000675664">
    <property type="component" value="Unassembled WGS sequence"/>
</dbReference>
<gene>
    <name evidence="3" type="ORF">KCX82_04915</name>
</gene>
<dbReference type="InterPro" id="IPR036582">
    <property type="entry name" value="Mao_N_sf"/>
</dbReference>
<reference evidence="3" key="1">
    <citation type="submission" date="2021-04" db="EMBL/GenBank/DDBJ databases">
        <title>Sinoanaerobacter chloroacetimidivorans sp. nov., an obligate anaerobic bacterium isolated from anaerobic sludge.</title>
        <authorList>
            <person name="Bao Y."/>
        </authorList>
    </citation>
    <scope>NUCLEOTIDE SEQUENCE</scope>
    <source>
        <strain evidence="3">BAD-6</strain>
    </source>
</reference>
<reference evidence="3" key="2">
    <citation type="submission" date="2021-04" db="EMBL/GenBank/DDBJ databases">
        <authorList>
            <person name="Liu J."/>
        </authorList>
    </citation>
    <scope>NUCLEOTIDE SEQUENCE</scope>
    <source>
        <strain evidence="3">BAD-6</strain>
    </source>
</reference>
<evidence type="ECO:0000256" key="1">
    <source>
        <dbReference type="SAM" id="SignalP"/>
    </source>
</evidence>
<name>A0A8J8B046_9FIRM</name>
<keyword evidence="1" id="KW-0732">Signal</keyword>
<proteinExistence type="predicted"/>
<protein>
    <submittedName>
        <fullName evidence="3">Copper amine oxidase N-terminal domain-containing protein</fullName>
    </submittedName>
</protein>
<dbReference type="Pfam" id="PF07833">
    <property type="entry name" value="Cu_amine_oxidN1"/>
    <property type="match status" value="1"/>
</dbReference>
<organism evidence="3 4">
    <name type="scientific">Sinanaerobacter chloroacetimidivorans</name>
    <dbReference type="NCBI Taxonomy" id="2818044"/>
    <lineage>
        <taxon>Bacteria</taxon>
        <taxon>Bacillati</taxon>
        <taxon>Bacillota</taxon>
        <taxon>Clostridia</taxon>
        <taxon>Peptostreptococcales</taxon>
        <taxon>Anaerovoracaceae</taxon>
        <taxon>Sinanaerobacter</taxon>
    </lineage>
</organism>
<feature type="domain" description="Copper amine oxidase-like N-terminal" evidence="2">
    <location>
        <begin position="32"/>
        <end position="142"/>
    </location>
</feature>
<dbReference type="Gene3D" id="3.30.457.10">
    <property type="entry name" value="Copper amine oxidase-like, N-terminal domain"/>
    <property type="match status" value="1"/>
</dbReference>
<sequence length="383" mass="42364">MKKLFLIPLISILFLASAAFSDAAEKEPIFTVDGKTVAFNESTGFPYITDTGSAMMPLRECFTSIGCSVDWNQETQTVKSHKGGIEIEIPVGSREIRINQKTVLVDTAAVLKNGHTYLPLRAVMEAYGYNVNWDPKTSTVSVTAGASSNIGVELTPFLINGGTTGIFSRKQLHFAGFDGIEGDITLPLVPFVEKGDCPYLYFGFDWKNDVGNVEGGFQFIVDSNHPDYNKWTVFMRQGNDWRWGDHIVLEQGSVHHLKFYSEAISEKQVDLVIELDGREIIRKASAVTDFTNASVKTVTAMGMTKSFDGTNCESRTENSKIENVKVSILNSDQYYDFTDHVLYSEWKPTVGAKGTWFGTADCIPSYLHVGTDGAISIYKDGVQ</sequence>
<evidence type="ECO:0000259" key="2">
    <source>
        <dbReference type="Pfam" id="PF07833"/>
    </source>
</evidence>